<evidence type="ECO:0000313" key="3">
    <source>
        <dbReference type="Proteomes" id="UP000069773"/>
    </source>
</evidence>
<protein>
    <submittedName>
        <fullName evidence="2">Uncharacterized protein</fullName>
    </submittedName>
</protein>
<dbReference type="EMBL" id="BCTA01000023">
    <property type="protein sequence ID" value="GAT08493.1"/>
    <property type="molecule type" value="Genomic_DNA"/>
</dbReference>
<organism evidence="2 3">
    <name type="scientific">Mycolicibacterium novocastrense</name>
    <name type="common">Mycobacterium novocastrense</name>
    <dbReference type="NCBI Taxonomy" id="59813"/>
    <lineage>
        <taxon>Bacteria</taxon>
        <taxon>Bacillati</taxon>
        <taxon>Actinomycetota</taxon>
        <taxon>Actinomycetes</taxon>
        <taxon>Mycobacteriales</taxon>
        <taxon>Mycobacteriaceae</taxon>
        <taxon>Mycolicibacterium</taxon>
    </lineage>
</organism>
<proteinExistence type="predicted"/>
<name>A0ABQ0KG24_MYCNV</name>
<evidence type="ECO:0000313" key="2">
    <source>
        <dbReference type="EMBL" id="GAT08493.1"/>
    </source>
</evidence>
<keyword evidence="3" id="KW-1185">Reference proteome</keyword>
<accession>A0ABQ0KG24</accession>
<sequence length="69" mass="7920">MRDCGGTSTGRRRSRRPTAYNRPIEIYGVTVEIASLADVIRAEQAANRPKDQRVLPTLREPLARRDERR</sequence>
<evidence type="ECO:0000256" key="1">
    <source>
        <dbReference type="SAM" id="MobiDB-lite"/>
    </source>
</evidence>
<dbReference type="Proteomes" id="UP000069773">
    <property type="component" value="Unassembled WGS sequence"/>
</dbReference>
<feature type="region of interest" description="Disordered" evidence="1">
    <location>
        <begin position="1"/>
        <end position="20"/>
    </location>
</feature>
<comment type="caution">
    <text evidence="2">The sequence shown here is derived from an EMBL/GenBank/DDBJ whole genome shotgun (WGS) entry which is preliminary data.</text>
</comment>
<reference evidence="2 3" key="1">
    <citation type="journal article" date="2016" name="Genome Announc.">
        <title>Draft Genome Sequences of Five Rapidly Growing Mycobacterium Species, M. thermoresistibile, M. fortuitum subsp. acetamidolyticum, M. canariasense, M. brisbanense, and M. novocastrense.</title>
        <authorList>
            <person name="Katahira K."/>
            <person name="Ogura Y."/>
            <person name="Gotoh Y."/>
            <person name="Hayashi T."/>
        </authorList>
    </citation>
    <scope>NUCLEOTIDE SEQUENCE [LARGE SCALE GENOMIC DNA]</scope>
    <source>
        <strain evidence="2 3">JCM18114</strain>
    </source>
</reference>
<feature type="region of interest" description="Disordered" evidence="1">
    <location>
        <begin position="44"/>
        <end position="69"/>
    </location>
</feature>
<gene>
    <name evidence="2" type="ORF">RMCN_1626</name>
</gene>